<dbReference type="Proteomes" id="UP000038750">
    <property type="component" value="Unassembled WGS sequence"/>
</dbReference>
<dbReference type="OrthoDB" id="9809695at2"/>
<reference evidence="1 2" key="1">
    <citation type="submission" date="2015-03" db="EMBL/GenBank/DDBJ databases">
        <authorList>
            <person name="Murphy D."/>
        </authorList>
    </citation>
    <scope>NUCLEOTIDE SEQUENCE [LARGE SCALE GENOMIC DNA]</scope>
    <source>
        <strain evidence="1 2">BR165/97</strain>
    </source>
</reference>
<dbReference type="eggNOG" id="ENOG5031RTU">
    <property type="taxonomic scope" value="Bacteria"/>
</dbReference>
<evidence type="ECO:0000313" key="1">
    <source>
        <dbReference type="EMBL" id="CNF09121.1"/>
    </source>
</evidence>
<protein>
    <submittedName>
        <fullName evidence="1">NIPSNAP</fullName>
    </submittedName>
</protein>
<evidence type="ECO:0000313" key="2">
    <source>
        <dbReference type="Proteomes" id="UP000038750"/>
    </source>
</evidence>
<gene>
    <name evidence="1" type="ORF">ERS008530_00363</name>
</gene>
<name>A0A0T9LN26_YERIN</name>
<dbReference type="RefSeq" id="WP_050072611.1">
    <property type="nucleotide sequence ID" value="NZ_CP158630.1"/>
</dbReference>
<dbReference type="InterPro" id="IPR011008">
    <property type="entry name" value="Dimeric_a/b-barrel"/>
</dbReference>
<dbReference type="STRING" id="631.CH53_2318"/>
<sequence length="115" mass="12806">MDSRILEILQYTLKPGSGVEFHRIMQEISIPLHAREGMDVVAYGQSLHDPDAYYLMRAFDSQEALAGAEARFYSSDGWLSGPRMAIIERIENSLKSVISMPTAAIDALRTQSVNS</sequence>
<dbReference type="AlphaFoldDB" id="A0A0T9LN26"/>
<proteinExistence type="predicted"/>
<dbReference type="Gene3D" id="3.30.70.100">
    <property type="match status" value="1"/>
</dbReference>
<accession>A0A0T9LN26</accession>
<dbReference type="EMBL" id="CPZJ01000002">
    <property type="protein sequence ID" value="CNF09121.1"/>
    <property type="molecule type" value="Genomic_DNA"/>
</dbReference>
<organism evidence="1 2">
    <name type="scientific">Yersinia intermedia</name>
    <dbReference type="NCBI Taxonomy" id="631"/>
    <lineage>
        <taxon>Bacteria</taxon>
        <taxon>Pseudomonadati</taxon>
        <taxon>Pseudomonadota</taxon>
        <taxon>Gammaproteobacteria</taxon>
        <taxon>Enterobacterales</taxon>
        <taxon>Yersiniaceae</taxon>
        <taxon>Yersinia</taxon>
    </lineage>
</organism>
<dbReference type="SUPFAM" id="SSF54909">
    <property type="entry name" value="Dimeric alpha+beta barrel"/>
    <property type="match status" value="1"/>
</dbReference>